<evidence type="ECO:0000256" key="1">
    <source>
        <dbReference type="SAM" id="SignalP"/>
    </source>
</evidence>
<keyword evidence="1" id="KW-0732">Signal</keyword>
<protein>
    <submittedName>
        <fullName evidence="2">Uncharacterized protein</fullName>
    </submittedName>
</protein>
<keyword evidence="3" id="KW-1185">Reference proteome</keyword>
<evidence type="ECO:0000313" key="2">
    <source>
        <dbReference type="EMBL" id="QUP60957.1"/>
    </source>
</evidence>
<dbReference type="Gene3D" id="1.25.40.10">
    <property type="entry name" value="Tetratricopeptide repeat domain"/>
    <property type="match status" value="1"/>
</dbReference>
<proteinExistence type="predicted"/>
<feature type="signal peptide" evidence="1">
    <location>
        <begin position="1"/>
        <end position="26"/>
    </location>
</feature>
<reference evidence="3" key="1">
    <citation type="submission" date="2019-12" db="EMBL/GenBank/DDBJ databases">
        <title>Whole-genome sequence of tobacco pathogen Ralstonia pseudosolanacearum strain RS, originating from Yunnan province of China.</title>
        <authorList>
            <person name="Lu C.-H."/>
        </authorList>
    </citation>
    <scope>NUCLEOTIDE SEQUENCE [LARGE SCALE GENOMIC DNA]</scope>
    <source>
        <strain evidence="3">RS</strain>
        <plasmid evidence="3">pRS</plasmid>
    </source>
</reference>
<dbReference type="EMBL" id="CP046675">
    <property type="protein sequence ID" value="QUP60957.1"/>
    <property type="molecule type" value="Genomic_DNA"/>
</dbReference>
<dbReference type="InterPro" id="IPR011990">
    <property type="entry name" value="TPR-like_helical_dom_sf"/>
</dbReference>
<dbReference type="Proteomes" id="UP000680989">
    <property type="component" value="Plasmid pRS"/>
</dbReference>
<sequence length="296" mass="32685">MTTFFLRAKRAIVAVALSFAVVPALAVENFLLAAHEQRLAEAQSNVSVAKTDSDRAYALRQQAAELDSLGKSTEALAVIDQALKLVEPARNKDFIATKAGILFSMNDPQGALVLLTPNLEDTRKFAQSQVGSGRTSALSTFTEGFITATFAHIQLEQWRDAIATLADAEAMLEGPSFYAYRSLVYRYIMGRARDASLANARLEKSTAYYTQNDKSHYGALLRLWQGEDTSKEVAALIWRMSGQEQQEACGEALFYTAAYVKFVKGDAASARFMLDHLNRVAPYGSIEWIYGKRVLQ</sequence>
<feature type="chain" id="PRO_5045934173" evidence="1">
    <location>
        <begin position="27"/>
        <end position="296"/>
    </location>
</feature>
<accession>A0ABX7ZZW1</accession>
<dbReference type="RefSeq" id="WP_165591824.1">
    <property type="nucleotide sequence ID" value="NZ_CP046675.1"/>
</dbReference>
<evidence type="ECO:0000313" key="3">
    <source>
        <dbReference type="Proteomes" id="UP000680989"/>
    </source>
</evidence>
<keyword evidence="2" id="KW-0614">Plasmid</keyword>
<name>A0ABX7ZZW1_9RALS</name>
<organism evidence="2 3">
    <name type="scientific">Ralstonia nicotianae</name>
    <dbReference type="NCBI Taxonomy" id="3037696"/>
    <lineage>
        <taxon>Bacteria</taxon>
        <taxon>Pseudomonadati</taxon>
        <taxon>Pseudomonadota</taxon>
        <taxon>Betaproteobacteria</taxon>
        <taxon>Burkholderiales</taxon>
        <taxon>Burkholderiaceae</taxon>
        <taxon>Ralstonia</taxon>
        <taxon>Ralstonia solanacearum species complex</taxon>
    </lineage>
</organism>
<dbReference type="SUPFAM" id="SSF48452">
    <property type="entry name" value="TPR-like"/>
    <property type="match status" value="1"/>
</dbReference>
<geneLocation type="plasmid" evidence="2 3">
    <name>pRS</name>
</geneLocation>
<gene>
    <name evidence="2" type="ORF">GO999_20770</name>
</gene>